<gene>
    <name evidence="2" type="ORF">I316_06863</name>
</gene>
<accession>A0A1B9GKE2</accession>
<dbReference type="AlphaFoldDB" id="A0A1B9GKE2"/>
<feature type="compositionally biased region" description="Basic and acidic residues" evidence="1">
    <location>
        <begin position="258"/>
        <end position="267"/>
    </location>
</feature>
<dbReference type="EMBL" id="KV700134">
    <property type="protein sequence ID" value="OCF31461.1"/>
    <property type="molecule type" value="Genomic_DNA"/>
</dbReference>
<evidence type="ECO:0000256" key="1">
    <source>
        <dbReference type="SAM" id="MobiDB-lite"/>
    </source>
</evidence>
<dbReference type="Proteomes" id="UP000092666">
    <property type="component" value="Unassembled WGS sequence"/>
</dbReference>
<reference evidence="2 3" key="1">
    <citation type="submission" date="2013-07" db="EMBL/GenBank/DDBJ databases">
        <title>The Genome Sequence of Cryptococcus heveanensis BCC8398.</title>
        <authorList>
            <consortium name="The Broad Institute Genome Sequencing Platform"/>
            <person name="Cuomo C."/>
            <person name="Litvintseva A."/>
            <person name="Chen Y."/>
            <person name="Heitman J."/>
            <person name="Sun S."/>
            <person name="Springer D."/>
            <person name="Dromer F."/>
            <person name="Young S.K."/>
            <person name="Zeng Q."/>
            <person name="Gargeya S."/>
            <person name="Fitzgerald M."/>
            <person name="Abouelleil A."/>
            <person name="Alvarado L."/>
            <person name="Berlin A.M."/>
            <person name="Chapman S.B."/>
            <person name="Dewar J."/>
            <person name="Goldberg J."/>
            <person name="Griggs A."/>
            <person name="Gujja S."/>
            <person name="Hansen M."/>
            <person name="Howarth C."/>
            <person name="Imamovic A."/>
            <person name="Larimer J."/>
            <person name="McCowan C."/>
            <person name="Murphy C."/>
            <person name="Pearson M."/>
            <person name="Priest M."/>
            <person name="Roberts A."/>
            <person name="Saif S."/>
            <person name="Shea T."/>
            <person name="Sykes S."/>
            <person name="Wortman J."/>
            <person name="Nusbaum C."/>
            <person name="Birren B."/>
        </authorList>
    </citation>
    <scope>NUCLEOTIDE SEQUENCE [LARGE SCALE GENOMIC DNA]</scope>
    <source>
        <strain evidence="2 3">BCC8398</strain>
    </source>
</reference>
<feature type="compositionally biased region" description="Basic and acidic residues" evidence="1">
    <location>
        <begin position="213"/>
        <end position="225"/>
    </location>
</feature>
<proteinExistence type="predicted"/>
<feature type="region of interest" description="Disordered" evidence="1">
    <location>
        <begin position="213"/>
        <end position="233"/>
    </location>
</feature>
<evidence type="ECO:0000313" key="3">
    <source>
        <dbReference type="Proteomes" id="UP000092666"/>
    </source>
</evidence>
<evidence type="ECO:0000313" key="2">
    <source>
        <dbReference type="EMBL" id="OCF31461.1"/>
    </source>
</evidence>
<name>A0A1B9GKE2_9TREE</name>
<protein>
    <submittedName>
        <fullName evidence="2">Uncharacterized protein</fullName>
    </submittedName>
</protein>
<keyword evidence="3" id="KW-1185">Reference proteome</keyword>
<sequence length="453" mass="48707">MPDATSDRRAIREGAPSSLAGTYERLDRMGQSADVRSRAFWDHRLPKGHTMTKYTQADREALGMSQGELLDHVAEDTHNLLTRDNIDASVFVQPSINPDASKTWRIDVPKSVCDRFDGGLEGFAQRAYRELTDAVVTRGVTGQAVPMTDHAVRRCASVVIGRHPDIDPDAKDVSAAYSGSQASFQSHLRGVGPFEKALSVCSYLGGKGRIQRIPERESKPKEDRVTQQSVDRPSIVVNHATLATAEKEMADDASTEVTKAEVRKSEHPGWPSSGMHFQLSRSEHWKDKPIPTYDEIETNKIQGRNARDAALRERYDSVTNGLSETEAAETWKNTNLAPEFFHPGLSTAAGDRDTFQFRSYNNPAITSLTSFLPDESTVAAALMATEGATDTGAADTGATGTGTTTDTGAADTVTIVTGVPGTSVTGTGLTGTSGIDDLSTGLSGISLDDAPTF</sequence>
<reference evidence="3" key="2">
    <citation type="submission" date="2013-12" db="EMBL/GenBank/DDBJ databases">
        <title>Evolution of pathogenesis and genome organization in the Tremellales.</title>
        <authorList>
            <person name="Cuomo C."/>
            <person name="Litvintseva A."/>
            <person name="Heitman J."/>
            <person name="Chen Y."/>
            <person name="Sun S."/>
            <person name="Springer D."/>
            <person name="Dromer F."/>
            <person name="Young S."/>
            <person name="Zeng Q."/>
            <person name="Chapman S."/>
            <person name="Gujja S."/>
            <person name="Saif S."/>
            <person name="Birren B."/>
        </authorList>
    </citation>
    <scope>NUCLEOTIDE SEQUENCE [LARGE SCALE GENOMIC DNA]</scope>
    <source>
        <strain evidence="3">BCC8398</strain>
    </source>
</reference>
<organism evidence="2 3">
    <name type="scientific">Kwoniella heveanensis BCC8398</name>
    <dbReference type="NCBI Taxonomy" id="1296120"/>
    <lineage>
        <taxon>Eukaryota</taxon>
        <taxon>Fungi</taxon>
        <taxon>Dikarya</taxon>
        <taxon>Basidiomycota</taxon>
        <taxon>Agaricomycotina</taxon>
        <taxon>Tremellomycetes</taxon>
        <taxon>Tremellales</taxon>
        <taxon>Cryptococcaceae</taxon>
        <taxon>Kwoniella</taxon>
    </lineage>
</organism>
<feature type="region of interest" description="Disordered" evidence="1">
    <location>
        <begin position="245"/>
        <end position="283"/>
    </location>
</feature>